<dbReference type="EMBL" id="WHNY01000075">
    <property type="protein sequence ID" value="NOU68348.1"/>
    <property type="molecule type" value="Genomic_DNA"/>
</dbReference>
<dbReference type="Gene3D" id="1.10.260.40">
    <property type="entry name" value="lambda repressor-like DNA-binding domains"/>
    <property type="match status" value="1"/>
</dbReference>
<organism evidence="2 3">
    <name type="scientific">Paenibacillus plantarum</name>
    <dbReference type="NCBI Taxonomy" id="2654975"/>
    <lineage>
        <taxon>Bacteria</taxon>
        <taxon>Bacillati</taxon>
        <taxon>Bacillota</taxon>
        <taxon>Bacilli</taxon>
        <taxon>Bacillales</taxon>
        <taxon>Paenibacillaceae</taxon>
        <taxon>Paenibacillus</taxon>
    </lineage>
</organism>
<dbReference type="SMART" id="SM00530">
    <property type="entry name" value="HTH_XRE"/>
    <property type="match status" value="1"/>
</dbReference>
<dbReference type="InterPro" id="IPR001387">
    <property type="entry name" value="Cro/C1-type_HTH"/>
</dbReference>
<evidence type="ECO:0000313" key="3">
    <source>
        <dbReference type="Proteomes" id="UP000653578"/>
    </source>
</evidence>
<dbReference type="CDD" id="cd00093">
    <property type="entry name" value="HTH_XRE"/>
    <property type="match status" value="1"/>
</dbReference>
<evidence type="ECO:0000313" key="2">
    <source>
        <dbReference type="EMBL" id="NOU68348.1"/>
    </source>
</evidence>
<gene>
    <name evidence="2" type="ORF">GC096_30435</name>
</gene>
<protein>
    <submittedName>
        <fullName evidence="2">Helix-turn-helix domain-containing protein</fullName>
    </submittedName>
</protein>
<feature type="domain" description="HTH cro/C1-type" evidence="1">
    <location>
        <begin position="9"/>
        <end position="64"/>
    </location>
</feature>
<keyword evidence="3" id="KW-1185">Reference proteome</keyword>
<name>A0ABX1XKC2_9BACL</name>
<dbReference type="Proteomes" id="UP000653578">
    <property type="component" value="Unassembled WGS sequence"/>
</dbReference>
<accession>A0ABX1XKC2</accession>
<sequence>MAKVNLEKIKKLRKLAGYSLEEMSKFLGYESTNGYYYLECGRGKISAESLAQIAHILKVDIKELFFEIKIAKMATSESASTA</sequence>
<evidence type="ECO:0000259" key="1">
    <source>
        <dbReference type="PROSITE" id="PS50943"/>
    </source>
</evidence>
<dbReference type="SUPFAM" id="SSF47413">
    <property type="entry name" value="lambda repressor-like DNA-binding domains"/>
    <property type="match status" value="1"/>
</dbReference>
<comment type="caution">
    <text evidence="2">The sequence shown here is derived from an EMBL/GenBank/DDBJ whole genome shotgun (WGS) entry which is preliminary data.</text>
</comment>
<proteinExistence type="predicted"/>
<dbReference type="InterPro" id="IPR010982">
    <property type="entry name" value="Lambda_DNA-bd_dom_sf"/>
</dbReference>
<reference evidence="2 3" key="1">
    <citation type="submission" date="2019-10" db="EMBL/GenBank/DDBJ databases">
        <title>Description of Paenibacillus humi sp. nov.</title>
        <authorList>
            <person name="Carlier A."/>
            <person name="Qi S."/>
        </authorList>
    </citation>
    <scope>NUCLEOTIDE SEQUENCE [LARGE SCALE GENOMIC DNA]</scope>
    <source>
        <strain evidence="2 3">LMG 31461</strain>
    </source>
</reference>
<dbReference type="PROSITE" id="PS50943">
    <property type="entry name" value="HTH_CROC1"/>
    <property type="match status" value="1"/>
</dbReference>
<dbReference type="Pfam" id="PF01381">
    <property type="entry name" value="HTH_3"/>
    <property type="match status" value="1"/>
</dbReference>